<dbReference type="InterPro" id="IPR027417">
    <property type="entry name" value="P-loop_NTPase"/>
</dbReference>
<dbReference type="InterPro" id="IPR039421">
    <property type="entry name" value="Type_1_exporter"/>
</dbReference>
<comment type="subcellular location">
    <subcellularLocation>
        <location evidence="1">Cell membrane</location>
        <topology evidence="1">Multi-pass membrane protein</topology>
    </subcellularLocation>
</comment>
<dbReference type="InterPro" id="IPR036640">
    <property type="entry name" value="ABC1_TM_sf"/>
</dbReference>
<dbReference type="Pfam" id="PF00005">
    <property type="entry name" value="ABC_tran"/>
    <property type="match status" value="1"/>
</dbReference>
<evidence type="ECO:0000256" key="6">
    <source>
        <dbReference type="ARBA" id="ARBA00022840"/>
    </source>
</evidence>
<dbReference type="InterPro" id="IPR017871">
    <property type="entry name" value="ABC_transporter-like_CS"/>
</dbReference>
<name>A0A5K1I6M0_9GAMM</name>
<dbReference type="InterPro" id="IPR011527">
    <property type="entry name" value="ABC1_TM_dom"/>
</dbReference>
<dbReference type="SUPFAM" id="SSF90123">
    <property type="entry name" value="ABC transporter transmembrane region"/>
    <property type="match status" value="1"/>
</dbReference>
<dbReference type="PANTHER" id="PTHR24221:SF248">
    <property type="entry name" value="ABC TRANSPORTER TRANSMEMBRANE REGION"/>
    <property type="match status" value="1"/>
</dbReference>
<feature type="transmembrane region" description="Helical" evidence="9">
    <location>
        <begin position="58"/>
        <end position="78"/>
    </location>
</feature>
<dbReference type="EMBL" id="CABVOU010000044">
    <property type="protein sequence ID" value="VVZ97025.1"/>
    <property type="molecule type" value="Genomic_DNA"/>
</dbReference>
<dbReference type="Proteomes" id="UP000326725">
    <property type="component" value="Unassembled WGS sequence"/>
</dbReference>
<dbReference type="GO" id="GO:0034040">
    <property type="term" value="F:ATPase-coupled lipid transmembrane transporter activity"/>
    <property type="evidence" value="ECO:0007669"/>
    <property type="project" value="TreeGrafter"/>
</dbReference>
<evidence type="ECO:0000256" key="9">
    <source>
        <dbReference type="SAM" id="Phobius"/>
    </source>
</evidence>
<dbReference type="Gene3D" id="1.20.1560.10">
    <property type="entry name" value="ABC transporter type 1, transmembrane domain"/>
    <property type="match status" value="1"/>
</dbReference>
<dbReference type="InterPro" id="IPR047957">
    <property type="entry name" value="ABC_AprD-like_6TM"/>
</dbReference>
<evidence type="ECO:0000256" key="8">
    <source>
        <dbReference type="ARBA" id="ARBA00023136"/>
    </source>
</evidence>
<evidence type="ECO:0000259" key="10">
    <source>
        <dbReference type="PROSITE" id="PS50893"/>
    </source>
</evidence>
<accession>A0A5K1I6M0</accession>
<dbReference type="PANTHER" id="PTHR24221">
    <property type="entry name" value="ATP-BINDING CASSETTE SUB-FAMILY B"/>
    <property type="match status" value="1"/>
</dbReference>
<dbReference type="PROSITE" id="PS50893">
    <property type="entry name" value="ABC_TRANSPORTER_2"/>
    <property type="match status" value="1"/>
</dbReference>
<dbReference type="SMART" id="SM00382">
    <property type="entry name" value="AAA"/>
    <property type="match status" value="1"/>
</dbReference>
<keyword evidence="13" id="KW-1185">Reference proteome</keyword>
<dbReference type="NCBIfam" id="TIGR01842">
    <property type="entry name" value="type_I_sec_PrtD"/>
    <property type="match status" value="1"/>
</dbReference>
<evidence type="ECO:0000256" key="2">
    <source>
        <dbReference type="ARBA" id="ARBA00022448"/>
    </source>
</evidence>
<evidence type="ECO:0000256" key="3">
    <source>
        <dbReference type="ARBA" id="ARBA00022475"/>
    </source>
</evidence>
<keyword evidence="6 12" id="KW-0067">ATP-binding</keyword>
<feature type="domain" description="ABC transmembrane type-1" evidence="11">
    <location>
        <begin position="24"/>
        <end position="299"/>
    </location>
</feature>
<dbReference type="GO" id="GO:0030253">
    <property type="term" value="P:protein secretion by the type I secretion system"/>
    <property type="evidence" value="ECO:0007669"/>
    <property type="project" value="InterPro"/>
</dbReference>
<feature type="transmembrane region" description="Helical" evidence="9">
    <location>
        <begin position="246"/>
        <end position="264"/>
    </location>
</feature>
<protein>
    <submittedName>
        <fullName evidence="12">Type I secretion system ATP-binding protein PrsD</fullName>
    </submittedName>
</protein>
<dbReference type="FunFam" id="1.20.1560.10:FF:000109">
    <property type="entry name" value="Alkaline protease secretion ATP-binding protein aprD"/>
    <property type="match status" value="1"/>
</dbReference>
<dbReference type="GO" id="GO:0016887">
    <property type="term" value="F:ATP hydrolysis activity"/>
    <property type="evidence" value="ECO:0007669"/>
    <property type="project" value="InterPro"/>
</dbReference>
<evidence type="ECO:0000256" key="1">
    <source>
        <dbReference type="ARBA" id="ARBA00004651"/>
    </source>
</evidence>
<dbReference type="GO" id="GO:0005886">
    <property type="term" value="C:plasma membrane"/>
    <property type="evidence" value="ECO:0007669"/>
    <property type="project" value="UniProtKB-SubCell"/>
</dbReference>
<keyword evidence="7 9" id="KW-1133">Transmembrane helix</keyword>
<dbReference type="PROSITE" id="PS50929">
    <property type="entry name" value="ABC_TM1F"/>
    <property type="match status" value="1"/>
</dbReference>
<feature type="transmembrane region" description="Helical" evidence="9">
    <location>
        <begin position="158"/>
        <end position="174"/>
    </location>
</feature>
<gene>
    <name evidence="12" type="primary">prsD_2</name>
    <name evidence="12" type="ORF">HALO32_03140</name>
</gene>
<dbReference type="GO" id="GO:0005524">
    <property type="term" value="F:ATP binding"/>
    <property type="evidence" value="ECO:0007669"/>
    <property type="project" value="UniProtKB-KW"/>
</dbReference>
<keyword evidence="4 9" id="KW-0812">Transmembrane</keyword>
<evidence type="ECO:0000313" key="13">
    <source>
        <dbReference type="Proteomes" id="UP000326725"/>
    </source>
</evidence>
<evidence type="ECO:0000259" key="11">
    <source>
        <dbReference type="PROSITE" id="PS50929"/>
    </source>
</evidence>
<evidence type="ECO:0000256" key="7">
    <source>
        <dbReference type="ARBA" id="ARBA00022989"/>
    </source>
</evidence>
<proteinExistence type="predicted"/>
<dbReference type="FunFam" id="3.40.50.300:FF:001444">
    <property type="entry name" value="ABC transporter ATP-binding protein"/>
    <property type="match status" value="1"/>
</dbReference>
<dbReference type="CDD" id="cd18586">
    <property type="entry name" value="ABC_6TM_PrtD_like"/>
    <property type="match status" value="1"/>
</dbReference>
<keyword evidence="2" id="KW-0813">Transport</keyword>
<keyword evidence="8 9" id="KW-0472">Membrane</keyword>
<dbReference type="Gene3D" id="3.40.50.300">
    <property type="entry name" value="P-loop containing nucleotide triphosphate hydrolases"/>
    <property type="match status" value="1"/>
</dbReference>
<dbReference type="Pfam" id="PF00664">
    <property type="entry name" value="ABC_membrane"/>
    <property type="match status" value="1"/>
</dbReference>
<dbReference type="AlphaFoldDB" id="A0A5K1I6M0"/>
<evidence type="ECO:0000256" key="4">
    <source>
        <dbReference type="ARBA" id="ARBA00022692"/>
    </source>
</evidence>
<keyword evidence="5" id="KW-0547">Nucleotide-binding</keyword>
<sequence length="596" mass="64039">MNAKGERTDLQRAVRLCREAFASVGFFSLFINLLMLVPAIYMLQVYDRVLSTQSPDTLLMLTLVVVFLFAIMGLLEVVRSRILVRIGNRLDTLLNGRLYRAMFRRSLISEGSGSSQPLDDLANLRQFLSGNGLVALFDTPWVPIFLAVLFLFHPWLGLFATASALMLLVLAVASEKSTQPLLAEAQGEQIKAREQVVSNLRNAEVLHAMGMLPDIMARWSLRHHRFLAGMSQANDRSGTLGNLSKVLRLLAQSLILGLGAWLVLRGELTPGMMIAGSIIMGRALAPIDRVIGSWKSVVSARGAYDRLDTLLRKIPDDQERMSLPAPRGEMVVEGVAAAPPGSRTPTLRGIQLAVAPGEHIGIIGPSAAGKSSLARVLLGIWPPLVGTARLDGADIALWNRDELGPHVGYLPQDIELFEGSVAENIARFGEVDTQAVVAAARKAGVHEMVLALPEGYDTLIGPGGAGLSGGQRQRIGLARALYGNPVLVVLDEPNASLDDRGEYALRAALATLKREGVTLFVISHRTHLLKGMDKLLMLRDGQIQLFAPTAEVIASLACKATAAQADGQAARARMATVVAGQPVAPARGEEANEQAG</sequence>
<feature type="transmembrane region" description="Helical" evidence="9">
    <location>
        <begin position="133"/>
        <end position="152"/>
    </location>
</feature>
<keyword evidence="3" id="KW-1003">Cell membrane</keyword>
<dbReference type="GO" id="GO:0140359">
    <property type="term" value="F:ABC-type transporter activity"/>
    <property type="evidence" value="ECO:0007669"/>
    <property type="project" value="InterPro"/>
</dbReference>
<organism evidence="12 13">
    <name type="scientific">Halomonas lysinitropha</name>
    <dbReference type="NCBI Taxonomy" id="2607506"/>
    <lineage>
        <taxon>Bacteria</taxon>
        <taxon>Pseudomonadati</taxon>
        <taxon>Pseudomonadota</taxon>
        <taxon>Gammaproteobacteria</taxon>
        <taxon>Oceanospirillales</taxon>
        <taxon>Halomonadaceae</taxon>
        <taxon>Halomonas</taxon>
    </lineage>
</organism>
<dbReference type="PROSITE" id="PS00211">
    <property type="entry name" value="ABC_TRANSPORTER_1"/>
    <property type="match status" value="1"/>
</dbReference>
<evidence type="ECO:0000313" key="12">
    <source>
        <dbReference type="EMBL" id="VVZ97025.1"/>
    </source>
</evidence>
<feature type="transmembrane region" description="Helical" evidence="9">
    <location>
        <begin position="21"/>
        <end position="46"/>
    </location>
</feature>
<dbReference type="InterPro" id="IPR003439">
    <property type="entry name" value="ABC_transporter-like_ATP-bd"/>
</dbReference>
<reference evidence="12 13" key="1">
    <citation type="submission" date="2019-09" db="EMBL/GenBank/DDBJ databases">
        <authorList>
            <person name="Criscuolo A."/>
        </authorList>
    </citation>
    <scope>NUCLEOTIDE SEQUENCE [LARGE SCALE GENOMIC DNA]</scope>
    <source>
        <strain evidence="13">3(2)</strain>
    </source>
</reference>
<dbReference type="InterPro" id="IPR003593">
    <property type="entry name" value="AAA+_ATPase"/>
</dbReference>
<feature type="domain" description="ABC transporter" evidence="10">
    <location>
        <begin position="330"/>
        <end position="565"/>
    </location>
</feature>
<dbReference type="RefSeq" id="WP_151444837.1">
    <property type="nucleotide sequence ID" value="NZ_CABVOU010000044.1"/>
</dbReference>
<dbReference type="InterPro" id="IPR010128">
    <property type="entry name" value="ATPase_T1SS_PrtD-like"/>
</dbReference>
<dbReference type="GO" id="GO:0030256">
    <property type="term" value="C:type I protein secretion system complex"/>
    <property type="evidence" value="ECO:0007669"/>
    <property type="project" value="InterPro"/>
</dbReference>
<evidence type="ECO:0000256" key="5">
    <source>
        <dbReference type="ARBA" id="ARBA00022741"/>
    </source>
</evidence>
<dbReference type="SUPFAM" id="SSF52540">
    <property type="entry name" value="P-loop containing nucleoside triphosphate hydrolases"/>
    <property type="match status" value="1"/>
</dbReference>